<dbReference type="GeneID" id="90982962"/>
<comment type="caution">
    <text evidence="2">The sequence shown here is derived from an EMBL/GenBank/DDBJ whole genome shotgun (WGS) entry which is preliminary data.</text>
</comment>
<dbReference type="PATRIC" id="fig|2754.20.peg.2334"/>
<evidence type="ECO:0000313" key="3">
    <source>
        <dbReference type="Proteomes" id="UP000027665"/>
    </source>
</evidence>
<organism evidence="2 3">
    <name type="scientific">Synergistes jonesii</name>
    <dbReference type="NCBI Taxonomy" id="2754"/>
    <lineage>
        <taxon>Bacteria</taxon>
        <taxon>Thermotogati</taxon>
        <taxon>Synergistota</taxon>
        <taxon>Synergistia</taxon>
        <taxon>Synergistales</taxon>
        <taxon>Synergistaceae</taxon>
        <taxon>Synergistes</taxon>
    </lineage>
</organism>
<dbReference type="SUPFAM" id="SSF53218">
    <property type="entry name" value="Molybdenum cofactor biosynthesis proteins"/>
    <property type="match status" value="1"/>
</dbReference>
<dbReference type="AlphaFoldDB" id="A0A073J5E4"/>
<dbReference type="CDD" id="cd03522">
    <property type="entry name" value="MoeA_like"/>
    <property type="match status" value="1"/>
</dbReference>
<dbReference type="SMART" id="SM00852">
    <property type="entry name" value="MoCF_biosynth"/>
    <property type="match status" value="1"/>
</dbReference>
<evidence type="ECO:0000313" key="2">
    <source>
        <dbReference type="EMBL" id="KEJ92937.1"/>
    </source>
</evidence>
<proteinExistence type="predicted"/>
<dbReference type="Pfam" id="PF00994">
    <property type="entry name" value="MoCF_biosynth"/>
    <property type="match status" value="1"/>
</dbReference>
<keyword evidence="3" id="KW-1185">Reference proteome</keyword>
<feature type="domain" description="MoaB/Mog" evidence="1">
    <location>
        <begin position="176"/>
        <end position="314"/>
    </location>
</feature>
<protein>
    <submittedName>
        <fullName evidence="2">Molybdopterin-binding protein</fullName>
    </submittedName>
</protein>
<dbReference type="UniPathway" id="UPA00344"/>
<evidence type="ECO:0000259" key="1">
    <source>
        <dbReference type="SMART" id="SM00852"/>
    </source>
</evidence>
<dbReference type="Gene3D" id="3.40.980.10">
    <property type="entry name" value="MoaB/Mog-like domain"/>
    <property type="match status" value="1"/>
</dbReference>
<name>A0A073J5E4_9BACT</name>
<gene>
    <name evidence="2" type="ORF">EH55_00070</name>
</gene>
<dbReference type="EMBL" id="JMKI01000010">
    <property type="protein sequence ID" value="KEJ92937.1"/>
    <property type="molecule type" value="Genomic_DNA"/>
</dbReference>
<accession>A0A073J5E4</accession>
<dbReference type="InterPro" id="IPR036425">
    <property type="entry name" value="MoaB/Mog-like_dom_sf"/>
</dbReference>
<dbReference type="OrthoDB" id="9767940at2"/>
<dbReference type="STRING" id="2754.EH55_00070"/>
<dbReference type="Proteomes" id="UP000027665">
    <property type="component" value="Unassembled WGS sequence"/>
</dbReference>
<dbReference type="RefSeq" id="WP_037974793.1">
    <property type="nucleotide sequence ID" value="NZ_JAWRIX010000016.1"/>
</dbReference>
<dbReference type="InterPro" id="IPR001453">
    <property type="entry name" value="MoaB/Mog_dom"/>
</dbReference>
<dbReference type="eggNOG" id="COG0303">
    <property type="taxonomic scope" value="Bacteria"/>
</dbReference>
<sequence>MKITTIPLEKAVGLPLAHDLTQIDAKNHKKSARFKKGQIVTEADLETLRGMGRENLSIMEMSPGDVHEDDAARALGEALCGENLRVTAPSEGRCNLVAEKSGLLWYLAETVNRVNQDPDWVLSALAPHRPVLEGQVVAGFRIRPLVMEDYRVERAVAAVRGSRPFAILPFRPLKVGLVTTGKEIVDNKVEDAFRPKLLDKLARLGGSLFGQRFCTDSLERISEAIAAFLEEGADAVICTGGMSVDADDRTPGAIRSRCYRIPFQGTPALPGAMLMLGWAKSPLDGRDVAVIGAPACVAFDDRTALDKLLPFIFAGVEPGDLVRRWGVGGLCEHCSVCHYPACAFAAGS</sequence>
<reference evidence="2 3" key="1">
    <citation type="submission" date="2014-04" db="EMBL/GenBank/DDBJ databases">
        <title>Draft Genome Sequence of Synergistes jonesii.</title>
        <authorList>
            <person name="Coil D.A."/>
            <person name="Eisen J.A."/>
            <person name="Holland-Moritz H.E."/>
        </authorList>
    </citation>
    <scope>NUCLEOTIDE SEQUENCE [LARGE SCALE GENOMIC DNA]</scope>
    <source>
        <strain evidence="2 3">78-1</strain>
    </source>
</reference>